<reference evidence="2" key="3">
    <citation type="submission" date="2023-02" db="EMBL/GenBank/DDBJ databases">
        <authorList>
            <person name="Sun Q."/>
            <person name="Mori K."/>
        </authorList>
    </citation>
    <scope>NUCLEOTIDE SEQUENCE</scope>
    <source>
        <strain evidence="2">NBRC 105830</strain>
    </source>
</reference>
<dbReference type="Pfam" id="PF09819">
    <property type="entry name" value="ABC_cobalt"/>
    <property type="match status" value="1"/>
</dbReference>
<name>A0ABQ6HHD8_9MICO</name>
<feature type="transmembrane region" description="Helical" evidence="1">
    <location>
        <begin position="72"/>
        <end position="94"/>
    </location>
</feature>
<gene>
    <name evidence="2" type="ORF">GCM10025862_00720</name>
    <name evidence="3" type="ORF">GCM10025862_39430</name>
</gene>
<keyword evidence="4" id="KW-1185">Reference proteome</keyword>
<reference evidence="2" key="1">
    <citation type="journal article" date="2014" name="Int. J. Syst. Evol. Microbiol.">
        <title>Complete genome of a new Firmicutes species belonging to the dominant human colonic microbiota ('Ruminococcus bicirculans') reveals two chromosomes and a selective capacity to utilize plant glucans.</title>
        <authorList>
            <consortium name="NISC Comparative Sequencing Program"/>
            <person name="Wegmann U."/>
            <person name="Louis P."/>
            <person name="Goesmann A."/>
            <person name="Henrissat B."/>
            <person name="Duncan S.H."/>
            <person name="Flint H.J."/>
        </authorList>
    </citation>
    <scope>NUCLEOTIDE SEQUENCE</scope>
    <source>
        <strain evidence="2">NBRC 105830</strain>
    </source>
</reference>
<evidence type="ECO:0000313" key="4">
    <source>
        <dbReference type="Proteomes" id="UP001157109"/>
    </source>
</evidence>
<protein>
    <recommendedName>
        <fullName evidence="5">ABC transporter permease</fullName>
    </recommendedName>
</protein>
<dbReference type="EMBL" id="BSUJ01000001">
    <property type="protein sequence ID" value="GMA21922.1"/>
    <property type="molecule type" value="Genomic_DNA"/>
</dbReference>
<sequence length="118" mass="12601">MVEALLGNRWGAAVLVSGFLQGLGVSVAFGLLRWRRFDVSAAMLGGVLAAVFEIAAYEWWSYYPDFSWTQKLVYLGCGMLSGAVIAGLGGFALVRALARAGAVNAFPVAQEARENALR</sequence>
<reference evidence="4" key="2">
    <citation type="journal article" date="2019" name="Int. J. Syst. Evol. Microbiol.">
        <title>The Global Catalogue of Microorganisms (GCM) 10K type strain sequencing project: providing services to taxonomists for standard genome sequencing and annotation.</title>
        <authorList>
            <consortium name="The Broad Institute Genomics Platform"/>
            <consortium name="The Broad Institute Genome Sequencing Center for Infectious Disease"/>
            <person name="Wu L."/>
            <person name="Ma J."/>
        </authorList>
    </citation>
    <scope>NUCLEOTIDE SEQUENCE [LARGE SCALE GENOMIC DNA]</scope>
    <source>
        <strain evidence="4">NBRC 105830</strain>
    </source>
</reference>
<keyword evidence="1" id="KW-0812">Transmembrane</keyword>
<dbReference type="Proteomes" id="UP001157109">
    <property type="component" value="Unassembled WGS sequence"/>
</dbReference>
<proteinExistence type="predicted"/>
<accession>A0ABQ6HHD8</accession>
<keyword evidence="1" id="KW-0472">Membrane</keyword>
<evidence type="ECO:0000256" key="1">
    <source>
        <dbReference type="SAM" id="Phobius"/>
    </source>
</evidence>
<dbReference type="InterPro" id="IPR017195">
    <property type="entry name" value="ABC_thiamin-permease_prd"/>
</dbReference>
<evidence type="ECO:0008006" key="5">
    <source>
        <dbReference type="Google" id="ProtNLM"/>
    </source>
</evidence>
<feature type="transmembrane region" description="Helical" evidence="1">
    <location>
        <begin position="39"/>
        <end position="60"/>
    </location>
</feature>
<dbReference type="EMBL" id="BSUJ01000001">
    <property type="protein sequence ID" value="GMA18051.1"/>
    <property type="molecule type" value="Genomic_DNA"/>
</dbReference>
<evidence type="ECO:0000313" key="2">
    <source>
        <dbReference type="EMBL" id="GMA18051.1"/>
    </source>
</evidence>
<organism evidence="2 4">
    <name type="scientific">Arsenicicoccus piscis</name>
    <dbReference type="NCBI Taxonomy" id="673954"/>
    <lineage>
        <taxon>Bacteria</taxon>
        <taxon>Bacillati</taxon>
        <taxon>Actinomycetota</taxon>
        <taxon>Actinomycetes</taxon>
        <taxon>Micrococcales</taxon>
        <taxon>Intrasporangiaceae</taxon>
        <taxon>Arsenicicoccus</taxon>
    </lineage>
</organism>
<feature type="transmembrane region" description="Helical" evidence="1">
    <location>
        <begin position="12"/>
        <end position="32"/>
    </location>
</feature>
<evidence type="ECO:0000313" key="3">
    <source>
        <dbReference type="EMBL" id="GMA21922.1"/>
    </source>
</evidence>
<keyword evidence="1" id="KW-1133">Transmembrane helix</keyword>
<comment type="caution">
    <text evidence="2">The sequence shown here is derived from an EMBL/GenBank/DDBJ whole genome shotgun (WGS) entry which is preliminary data.</text>
</comment>